<feature type="compositionally biased region" description="Low complexity" evidence="1">
    <location>
        <begin position="129"/>
        <end position="156"/>
    </location>
</feature>
<comment type="caution">
    <text evidence="2">The sequence shown here is derived from an EMBL/GenBank/DDBJ whole genome shotgun (WGS) entry which is preliminary data.</text>
</comment>
<sequence>MTNTYYQGAQQCQSQLQNPPAQFQQYPAGQYPGQPAASPAPVQGAAQPAYYSPAAPTYQQNASVNSTPSYQSTLPASVTPGWNDPPSVLPTGTPQNRLANMRRRPVDPSISGAGNSAPMATGYGNAYNQPQQSQQQQQQGYPGYYPQHQQQYTGQM</sequence>
<evidence type="ECO:0000313" key="3">
    <source>
        <dbReference type="Proteomes" id="UP000494206"/>
    </source>
</evidence>
<dbReference type="EMBL" id="CADEPM010000003">
    <property type="protein sequence ID" value="CAB3401644.1"/>
    <property type="molecule type" value="Genomic_DNA"/>
</dbReference>
<accession>A0A8S1EQI7</accession>
<keyword evidence="3" id="KW-1185">Reference proteome</keyword>
<evidence type="ECO:0000256" key="1">
    <source>
        <dbReference type="SAM" id="MobiDB-lite"/>
    </source>
</evidence>
<dbReference type="OrthoDB" id="5872097at2759"/>
<protein>
    <submittedName>
        <fullName evidence="2">Uncharacterized protein</fullName>
    </submittedName>
</protein>
<dbReference type="Proteomes" id="UP000494206">
    <property type="component" value="Unassembled WGS sequence"/>
</dbReference>
<evidence type="ECO:0000313" key="2">
    <source>
        <dbReference type="EMBL" id="CAB3401644.1"/>
    </source>
</evidence>
<dbReference type="AlphaFoldDB" id="A0A8S1EQI7"/>
<reference evidence="2 3" key="1">
    <citation type="submission" date="2020-04" db="EMBL/GenBank/DDBJ databases">
        <authorList>
            <person name="Laetsch R D."/>
            <person name="Stevens L."/>
            <person name="Kumar S."/>
            <person name="Blaxter L. M."/>
        </authorList>
    </citation>
    <scope>NUCLEOTIDE SEQUENCE [LARGE SCALE GENOMIC DNA]</scope>
</reference>
<feature type="compositionally biased region" description="Polar residues" evidence="1">
    <location>
        <begin position="1"/>
        <end position="18"/>
    </location>
</feature>
<feature type="compositionally biased region" description="Low complexity" evidence="1">
    <location>
        <begin position="19"/>
        <end position="60"/>
    </location>
</feature>
<name>A0A8S1EQI7_9PELO</name>
<organism evidence="2 3">
    <name type="scientific">Caenorhabditis bovis</name>
    <dbReference type="NCBI Taxonomy" id="2654633"/>
    <lineage>
        <taxon>Eukaryota</taxon>
        <taxon>Metazoa</taxon>
        <taxon>Ecdysozoa</taxon>
        <taxon>Nematoda</taxon>
        <taxon>Chromadorea</taxon>
        <taxon>Rhabditida</taxon>
        <taxon>Rhabditina</taxon>
        <taxon>Rhabditomorpha</taxon>
        <taxon>Rhabditoidea</taxon>
        <taxon>Rhabditidae</taxon>
        <taxon>Peloderinae</taxon>
        <taxon>Caenorhabditis</taxon>
    </lineage>
</organism>
<feature type="compositionally biased region" description="Polar residues" evidence="1">
    <location>
        <begin position="61"/>
        <end position="76"/>
    </location>
</feature>
<proteinExistence type="predicted"/>
<gene>
    <name evidence="2" type="ORF">CBOVIS_LOCUS4364</name>
</gene>
<feature type="region of interest" description="Disordered" evidence="1">
    <location>
        <begin position="1"/>
        <end position="156"/>
    </location>
</feature>